<dbReference type="SUPFAM" id="SSF48452">
    <property type="entry name" value="TPR-like"/>
    <property type="match status" value="1"/>
</dbReference>
<keyword evidence="5" id="KW-1185">Reference proteome</keyword>
<evidence type="ECO:0000256" key="1">
    <source>
        <dbReference type="PROSITE-ProRule" id="PRU00339"/>
    </source>
</evidence>
<dbReference type="Gene3D" id="1.25.40.10">
    <property type="entry name" value="Tetratricopeptide repeat domain"/>
    <property type="match status" value="1"/>
</dbReference>
<sequence>MPKTLLLLLTLLSYITTSACANEYHVLLNGQKIETSGIEIANGYDLTNPEQIKQFETDLIKLDSIWKYIHEIKAYSDYGVTLMYLGRYNEAKDVFTAIEKTHPDLYTTASNLGTVYELLGKNDSAYYWIQKGITLNPKSHNGSEWLHLKILEVKLKGLSYLTSQFMLGTDLGNDTIPKSSLTTEELTKLRNHISYQLNERMMFVKAPEPIVAFLLFQLGNIKALTEDVTKALRTYTDAYTYGYRSVLLAKRYLKFKQLHKDSNTKLDKDALTDQQLQVMLHVEEDSSLTLAINKLSSFKTYLSAAILLLGLSCVYIVFRNKV</sequence>
<feature type="chain" id="PRO_5046430524" evidence="3">
    <location>
        <begin position="22"/>
        <end position="322"/>
    </location>
</feature>
<gene>
    <name evidence="4" type="ORF">QNI19_31115</name>
</gene>
<feature type="signal peptide" evidence="3">
    <location>
        <begin position="1"/>
        <end position="21"/>
    </location>
</feature>
<feature type="transmembrane region" description="Helical" evidence="2">
    <location>
        <begin position="300"/>
        <end position="318"/>
    </location>
</feature>
<proteinExistence type="predicted"/>
<evidence type="ECO:0000256" key="2">
    <source>
        <dbReference type="SAM" id="Phobius"/>
    </source>
</evidence>
<dbReference type="RefSeq" id="WP_314030741.1">
    <property type="nucleotide sequence ID" value="NZ_JASJOR010000002.1"/>
</dbReference>
<dbReference type="PROSITE" id="PS51257">
    <property type="entry name" value="PROKAR_LIPOPROTEIN"/>
    <property type="match status" value="1"/>
</dbReference>
<evidence type="ECO:0000313" key="5">
    <source>
        <dbReference type="Proteomes" id="UP001228581"/>
    </source>
</evidence>
<comment type="caution">
    <text evidence="4">The sequence shown here is derived from an EMBL/GenBank/DDBJ whole genome shotgun (WGS) entry which is preliminary data.</text>
</comment>
<keyword evidence="2" id="KW-0812">Transmembrane</keyword>
<keyword evidence="1" id="KW-0802">TPR repeat</keyword>
<keyword evidence="2" id="KW-0472">Membrane</keyword>
<accession>A0ABT7CUI3</accession>
<name>A0ABT7CUI3_9BACT</name>
<keyword evidence="3" id="KW-0732">Signal</keyword>
<evidence type="ECO:0000256" key="3">
    <source>
        <dbReference type="SAM" id="SignalP"/>
    </source>
</evidence>
<dbReference type="InterPro" id="IPR019734">
    <property type="entry name" value="TPR_rpt"/>
</dbReference>
<dbReference type="SMART" id="SM00028">
    <property type="entry name" value="TPR"/>
    <property type="match status" value="3"/>
</dbReference>
<evidence type="ECO:0000313" key="4">
    <source>
        <dbReference type="EMBL" id="MDJ1497430.1"/>
    </source>
</evidence>
<protein>
    <submittedName>
        <fullName evidence="4">Tetratricopeptide repeat protein</fullName>
    </submittedName>
</protein>
<organism evidence="4 5">
    <name type="scientific">Xanthocytophaga flava</name>
    <dbReference type="NCBI Taxonomy" id="3048013"/>
    <lineage>
        <taxon>Bacteria</taxon>
        <taxon>Pseudomonadati</taxon>
        <taxon>Bacteroidota</taxon>
        <taxon>Cytophagia</taxon>
        <taxon>Cytophagales</taxon>
        <taxon>Rhodocytophagaceae</taxon>
        <taxon>Xanthocytophaga</taxon>
    </lineage>
</organism>
<reference evidence="4 5" key="1">
    <citation type="submission" date="2023-05" db="EMBL/GenBank/DDBJ databases">
        <authorList>
            <person name="Zhang X."/>
        </authorList>
    </citation>
    <scope>NUCLEOTIDE SEQUENCE [LARGE SCALE GENOMIC DNA]</scope>
    <source>
        <strain evidence="4 5">DM2B3-1</strain>
    </source>
</reference>
<dbReference type="Proteomes" id="UP001228581">
    <property type="component" value="Unassembled WGS sequence"/>
</dbReference>
<dbReference type="InterPro" id="IPR011990">
    <property type="entry name" value="TPR-like_helical_dom_sf"/>
</dbReference>
<dbReference type="PROSITE" id="PS50005">
    <property type="entry name" value="TPR"/>
    <property type="match status" value="1"/>
</dbReference>
<dbReference type="EMBL" id="JASJOT010000032">
    <property type="protein sequence ID" value="MDJ1497430.1"/>
    <property type="molecule type" value="Genomic_DNA"/>
</dbReference>
<feature type="repeat" description="TPR" evidence="1">
    <location>
        <begin position="106"/>
        <end position="139"/>
    </location>
</feature>
<keyword evidence="2" id="KW-1133">Transmembrane helix</keyword>